<dbReference type="Pfam" id="PF03478">
    <property type="entry name" value="Beta-prop_KIB1-4"/>
    <property type="match status" value="1"/>
</dbReference>
<dbReference type="PANTHER" id="PTHR47123">
    <property type="entry name" value="F-BOX PROTEIN SKIP23"/>
    <property type="match status" value="1"/>
</dbReference>
<dbReference type="Proteomes" id="UP001141552">
    <property type="component" value="Unassembled WGS sequence"/>
</dbReference>
<dbReference type="OrthoDB" id="638130at2759"/>
<accession>A0A9Q0JP09</accession>
<dbReference type="InterPro" id="IPR051304">
    <property type="entry name" value="SCF_F-box_domain"/>
</dbReference>
<reference evidence="2" key="2">
    <citation type="journal article" date="2023" name="Plants (Basel)">
        <title>Annotation of the Turnera subulata (Passifloraceae) Draft Genome Reveals the S-Locus Evolved after the Divergence of Turneroideae from Passifloroideae in a Stepwise Manner.</title>
        <authorList>
            <person name="Henning P.M."/>
            <person name="Roalson E.H."/>
            <person name="Mir W."/>
            <person name="McCubbin A.G."/>
            <person name="Shore J.S."/>
        </authorList>
    </citation>
    <scope>NUCLEOTIDE SEQUENCE</scope>
    <source>
        <strain evidence="2">F60SS</strain>
    </source>
</reference>
<dbReference type="PANTHER" id="PTHR47123:SF3">
    <property type="entry name" value="DUF295 DOMAIN-CONTAINING PROTEIN"/>
    <property type="match status" value="1"/>
</dbReference>
<reference evidence="2" key="1">
    <citation type="submission" date="2022-02" db="EMBL/GenBank/DDBJ databases">
        <authorList>
            <person name="Henning P.M."/>
            <person name="McCubbin A.G."/>
            <person name="Shore J.S."/>
        </authorList>
    </citation>
    <scope>NUCLEOTIDE SEQUENCE</scope>
    <source>
        <strain evidence="2">F60SS</strain>
        <tissue evidence="2">Leaves</tissue>
    </source>
</reference>
<organism evidence="2 3">
    <name type="scientific">Turnera subulata</name>
    <dbReference type="NCBI Taxonomy" id="218843"/>
    <lineage>
        <taxon>Eukaryota</taxon>
        <taxon>Viridiplantae</taxon>
        <taxon>Streptophyta</taxon>
        <taxon>Embryophyta</taxon>
        <taxon>Tracheophyta</taxon>
        <taxon>Spermatophyta</taxon>
        <taxon>Magnoliopsida</taxon>
        <taxon>eudicotyledons</taxon>
        <taxon>Gunneridae</taxon>
        <taxon>Pentapetalae</taxon>
        <taxon>rosids</taxon>
        <taxon>fabids</taxon>
        <taxon>Malpighiales</taxon>
        <taxon>Passifloraceae</taxon>
        <taxon>Turnera</taxon>
    </lineage>
</organism>
<dbReference type="EMBL" id="JAKUCV010001116">
    <property type="protein sequence ID" value="KAJ4847605.1"/>
    <property type="molecule type" value="Genomic_DNA"/>
</dbReference>
<feature type="domain" description="KIB1-4 beta-propeller" evidence="1">
    <location>
        <begin position="180"/>
        <end position="354"/>
    </location>
</feature>
<gene>
    <name evidence="2" type="ORF">Tsubulata_002703</name>
</gene>
<comment type="caution">
    <text evidence="2">The sequence shown here is derived from an EMBL/GenBank/DDBJ whole genome shotgun (WGS) entry which is preliminary data.</text>
</comment>
<name>A0A9Q0JP09_9ROSI</name>
<evidence type="ECO:0000313" key="3">
    <source>
        <dbReference type="Proteomes" id="UP001141552"/>
    </source>
</evidence>
<keyword evidence="3" id="KW-1185">Reference proteome</keyword>
<protein>
    <recommendedName>
        <fullName evidence="1">KIB1-4 beta-propeller domain-containing protein</fullName>
    </recommendedName>
</protein>
<sequence>MDSSATSSSSSSQRCWSSDIPRDLLGRIGKCFDGSRLHILRFRAVCRSWRSSTPLPPIISSYLDIPTLTKYPEKLVSCVIETTIYSIQPLSDSTIPCWFLRVQHKQEGSDQDTNAILEQYQCCRLDKLDSPYNYPLPKAINLLDFKVYEICNDYRVGIPGWEIRCTSPVAVSSCFKKIGKPNGDGFAVMAMHRDYYRLALWRMGVDDKWTLVFDPNNRAHYRFTKFLYSRGKFYVFNWEGLALSLDPAPDSDLKLTQVAPPPAAGNHQFDNCSLHYVLECCGVILGMFWLDEKTYDMQVARLDEEEQQWIKESGTGGGALKDHVAFFGPYLLPFYSFVCLAKYLPGYKPNCIYMDKATYPNRHPPSKPVCGHSGSKLVVFEMENSHA</sequence>
<evidence type="ECO:0000313" key="2">
    <source>
        <dbReference type="EMBL" id="KAJ4847605.1"/>
    </source>
</evidence>
<evidence type="ECO:0000259" key="1">
    <source>
        <dbReference type="Pfam" id="PF03478"/>
    </source>
</evidence>
<proteinExistence type="predicted"/>
<dbReference type="AlphaFoldDB" id="A0A9Q0JP09"/>
<dbReference type="InterPro" id="IPR005174">
    <property type="entry name" value="KIB1-4_b-propeller"/>
</dbReference>